<dbReference type="InterPro" id="IPR050763">
    <property type="entry name" value="ABC_transporter_ATP-binding"/>
</dbReference>
<feature type="domain" description="ABC transporter" evidence="6">
    <location>
        <begin position="20"/>
        <end position="121"/>
    </location>
</feature>
<dbReference type="GO" id="GO:0016887">
    <property type="term" value="F:ATP hydrolysis activity"/>
    <property type="evidence" value="ECO:0007669"/>
    <property type="project" value="InterPro"/>
</dbReference>
<dbReference type="Gene3D" id="3.40.50.300">
    <property type="entry name" value="P-loop containing nucleotide triphosphate hydrolases"/>
    <property type="match status" value="1"/>
</dbReference>
<evidence type="ECO:0000259" key="6">
    <source>
        <dbReference type="Pfam" id="PF00005"/>
    </source>
</evidence>
<keyword evidence="4" id="KW-0067">ATP-binding</keyword>
<comment type="subcellular location">
    <subcellularLocation>
        <location evidence="1">Cell membrane</location>
        <topology evidence="1">Peripheral membrane protein</topology>
    </subcellularLocation>
</comment>
<dbReference type="AlphaFoldDB" id="A0A6J4NGU4"/>
<name>A0A6J4NGU4_9PSEU</name>
<dbReference type="PANTHER" id="PTHR42711:SF16">
    <property type="entry name" value="ABC TRANSPORTER ATP-BINDING PROTEIN"/>
    <property type="match status" value="1"/>
</dbReference>
<evidence type="ECO:0000313" key="7">
    <source>
        <dbReference type="EMBL" id="CAA9385748.1"/>
    </source>
</evidence>
<feature type="non-terminal residue" evidence="7">
    <location>
        <position position="123"/>
    </location>
</feature>
<evidence type="ECO:0000256" key="5">
    <source>
        <dbReference type="ARBA" id="ARBA00023251"/>
    </source>
</evidence>
<protein>
    <recommendedName>
        <fullName evidence="6">ABC transporter domain-containing protein</fullName>
    </recommendedName>
</protein>
<sequence>MDEVLQVAGVRHRYGAHVALDGVDLAVRAGECVALLGPNGAGKTTLIGLATGLLRVQDGRVAVGGEDPQRPATRRRLGVVQQDMGFPRTERVGELVRGAAVRAGRPAAAAAPVLAEVGITDLA</sequence>
<proteinExistence type="predicted"/>
<keyword evidence="5" id="KW-0046">Antibiotic resistance</keyword>
<dbReference type="EMBL" id="CADCUS010000085">
    <property type="protein sequence ID" value="CAA9385748.1"/>
    <property type="molecule type" value="Genomic_DNA"/>
</dbReference>
<evidence type="ECO:0000256" key="3">
    <source>
        <dbReference type="ARBA" id="ARBA00022741"/>
    </source>
</evidence>
<dbReference type="InterPro" id="IPR003439">
    <property type="entry name" value="ABC_transporter-like_ATP-bd"/>
</dbReference>
<dbReference type="SUPFAM" id="SSF52540">
    <property type="entry name" value="P-loop containing nucleoside triphosphate hydrolases"/>
    <property type="match status" value="1"/>
</dbReference>
<dbReference type="GO" id="GO:0005886">
    <property type="term" value="C:plasma membrane"/>
    <property type="evidence" value="ECO:0007669"/>
    <property type="project" value="UniProtKB-SubCell"/>
</dbReference>
<evidence type="ECO:0000256" key="4">
    <source>
        <dbReference type="ARBA" id="ARBA00022840"/>
    </source>
</evidence>
<keyword evidence="3" id="KW-0547">Nucleotide-binding</keyword>
<organism evidence="7">
    <name type="scientific">uncultured Pseudonocardia sp</name>
    <dbReference type="NCBI Taxonomy" id="211455"/>
    <lineage>
        <taxon>Bacteria</taxon>
        <taxon>Bacillati</taxon>
        <taxon>Actinomycetota</taxon>
        <taxon>Actinomycetes</taxon>
        <taxon>Pseudonocardiales</taxon>
        <taxon>Pseudonocardiaceae</taxon>
        <taxon>Pseudonocardia</taxon>
        <taxon>environmental samples</taxon>
    </lineage>
</organism>
<keyword evidence="2" id="KW-0813">Transport</keyword>
<dbReference type="GO" id="GO:0005524">
    <property type="term" value="F:ATP binding"/>
    <property type="evidence" value="ECO:0007669"/>
    <property type="project" value="UniProtKB-KW"/>
</dbReference>
<reference evidence="7" key="1">
    <citation type="submission" date="2020-02" db="EMBL/GenBank/DDBJ databases">
        <authorList>
            <person name="Meier V. D."/>
        </authorList>
    </citation>
    <scope>NUCLEOTIDE SEQUENCE</scope>
    <source>
        <strain evidence="7">AVDCRST_MAG66</strain>
    </source>
</reference>
<dbReference type="InterPro" id="IPR027417">
    <property type="entry name" value="P-loop_NTPase"/>
</dbReference>
<evidence type="ECO:0000256" key="1">
    <source>
        <dbReference type="ARBA" id="ARBA00004202"/>
    </source>
</evidence>
<gene>
    <name evidence="7" type="ORF">AVDCRST_MAG66-609</name>
</gene>
<accession>A0A6J4NGU4</accession>
<evidence type="ECO:0000256" key="2">
    <source>
        <dbReference type="ARBA" id="ARBA00022448"/>
    </source>
</evidence>
<dbReference type="GO" id="GO:0046677">
    <property type="term" value="P:response to antibiotic"/>
    <property type="evidence" value="ECO:0007669"/>
    <property type="project" value="UniProtKB-KW"/>
</dbReference>
<dbReference type="PANTHER" id="PTHR42711">
    <property type="entry name" value="ABC TRANSPORTER ATP-BINDING PROTEIN"/>
    <property type="match status" value="1"/>
</dbReference>
<dbReference type="Pfam" id="PF00005">
    <property type="entry name" value="ABC_tran"/>
    <property type="match status" value="1"/>
</dbReference>